<evidence type="ECO:0000313" key="4">
    <source>
        <dbReference type="Proteomes" id="UP000045706"/>
    </source>
</evidence>
<dbReference type="PANTHER" id="PTHR12097">
    <property type="entry name" value="SPLICING FACTOR 3B, SUBUNIT 1-RELATED"/>
    <property type="match status" value="1"/>
</dbReference>
<comment type="similarity">
    <text evidence="1">Belongs to the SF3B1 family.</text>
</comment>
<dbReference type="FunFam" id="1.25.10.10:FF:000069">
    <property type="entry name" value="Splicing factor 3B subunit 1"/>
    <property type="match status" value="1"/>
</dbReference>
<proteinExistence type="inferred from homology"/>
<evidence type="ECO:0000256" key="2">
    <source>
        <dbReference type="ARBA" id="ARBA00022728"/>
    </source>
</evidence>
<feature type="non-terminal residue" evidence="3">
    <location>
        <position position="199"/>
    </location>
</feature>
<evidence type="ECO:0000313" key="3">
    <source>
        <dbReference type="EMBL" id="CRK39610.1"/>
    </source>
</evidence>
<dbReference type="GO" id="GO:0000245">
    <property type="term" value="P:spliceosomal complex assembly"/>
    <property type="evidence" value="ECO:0007669"/>
    <property type="project" value="InterPro"/>
</dbReference>
<keyword evidence="2" id="KW-0507">mRNA processing</keyword>
<dbReference type="InterPro" id="IPR011989">
    <property type="entry name" value="ARM-like"/>
</dbReference>
<protein>
    <recommendedName>
        <fullName evidence="5">Splicing factor 3B subunit 1</fullName>
    </recommendedName>
</protein>
<accession>A0A0G4MZX0</accession>
<gene>
    <name evidence="3" type="ORF">BN1723_018725</name>
</gene>
<evidence type="ECO:0008006" key="5">
    <source>
        <dbReference type="Google" id="ProtNLM"/>
    </source>
</evidence>
<evidence type="ECO:0000256" key="1">
    <source>
        <dbReference type="ARBA" id="ARBA00005754"/>
    </source>
</evidence>
<reference evidence="4" key="1">
    <citation type="submission" date="2015-05" db="EMBL/GenBank/DDBJ databases">
        <authorList>
            <person name="Fogelqvist Johan"/>
        </authorList>
    </citation>
    <scope>NUCLEOTIDE SEQUENCE [LARGE SCALE GENOMIC DNA]</scope>
</reference>
<dbReference type="InterPro" id="IPR038737">
    <property type="entry name" value="SF3b_su1-like"/>
</dbReference>
<dbReference type="GO" id="GO:0005681">
    <property type="term" value="C:spliceosomal complex"/>
    <property type="evidence" value="ECO:0007669"/>
    <property type="project" value="UniProtKB-KW"/>
</dbReference>
<dbReference type="GO" id="GO:0003729">
    <property type="term" value="F:mRNA binding"/>
    <property type="evidence" value="ECO:0007669"/>
    <property type="project" value="InterPro"/>
</dbReference>
<dbReference type="InterPro" id="IPR016024">
    <property type="entry name" value="ARM-type_fold"/>
</dbReference>
<organism evidence="3 4">
    <name type="scientific">Verticillium longisporum</name>
    <name type="common">Verticillium dahliae var. longisporum</name>
    <dbReference type="NCBI Taxonomy" id="100787"/>
    <lineage>
        <taxon>Eukaryota</taxon>
        <taxon>Fungi</taxon>
        <taxon>Dikarya</taxon>
        <taxon>Ascomycota</taxon>
        <taxon>Pezizomycotina</taxon>
        <taxon>Sordariomycetes</taxon>
        <taxon>Hypocreomycetidae</taxon>
        <taxon>Glomerellales</taxon>
        <taxon>Plectosphaerellaceae</taxon>
        <taxon>Verticillium</taxon>
    </lineage>
</organism>
<keyword evidence="2" id="KW-0508">mRNA splicing</keyword>
<keyword evidence="2" id="KW-0747">Spliceosome</keyword>
<dbReference type="Proteomes" id="UP000045706">
    <property type="component" value="Unassembled WGS sequence"/>
</dbReference>
<dbReference type="Gene3D" id="1.25.10.10">
    <property type="entry name" value="Leucine-rich Repeat Variant"/>
    <property type="match status" value="1"/>
</dbReference>
<dbReference type="SUPFAM" id="SSF48371">
    <property type="entry name" value="ARM repeat"/>
    <property type="match status" value="1"/>
</dbReference>
<name>A0A0G4MZX0_VERLO</name>
<sequence>MNEYRVPELNVQNGVLKSLSFLFEYIGEMAKDYVYAVTPLLEDALIDRDQVHRQTAASVVKHIALGVVGLGCEDAMIHLLNLLYPNLFETSPHVIDRIVEAIEAVRMAVGPGVVMNYVWAGLFHPARKVRQPYWRLYNDAVNAREWMRICFELLDMLKAHKKGIRRAANNTFGFIAKAIGPQDVLATLLNNLRVQERQS</sequence>
<dbReference type="EMBL" id="CVQI01031787">
    <property type="protein sequence ID" value="CRK39610.1"/>
    <property type="molecule type" value="Genomic_DNA"/>
</dbReference>
<dbReference type="AlphaFoldDB" id="A0A0G4MZX0"/>